<evidence type="ECO:0000313" key="4">
    <source>
        <dbReference type="Proteomes" id="UP000314982"/>
    </source>
</evidence>
<reference evidence="3" key="2">
    <citation type="submission" date="2025-08" db="UniProtKB">
        <authorList>
            <consortium name="Ensembl"/>
        </authorList>
    </citation>
    <scope>IDENTIFICATION</scope>
</reference>
<accession>A0A4W5JK59</accession>
<dbReference type="Ensembl" id="ENSHHUT00000000054.1">
    <property type="protein sequence ID" value="ENSHHUP00000000054.1"/>
    <property type="gene ID" value="ENSHHUG00000000046.1"/>
</dbReference>
<dbReference type="PANTHER" id="PTHR12828:SF3">
    <property type="entry name" value="PROTEASOME MATURATION PROTEIN"/>
    <property type="match status" value="1"/>
</dbReference>
<protein>
    <submittedName>
        <fullName evidence="3">Uncharacterized protein</fullName>
    </submittedName>
</protein>
<dbReference type="Pfam" id="PF05348">
    <property type="entry name" value="UMP1"/>
    <property type="match status" value="1"/>
</dbReference>
<name>A0A4W5JK59_9TELE</name>
<dbReference type="GeneTree" id="ENSGT00960000187413"/>
<evidence type="ECO:0000313" key="3">
    <source>
        <dbReference type="Ensembl" id="ENSHHUP00000000054.1"/>
    </source>
</evidence>
<reference evidence="4" key="1">
    <citation type="submission" date="2018-06" db="EMBL/GenBank/DDBJ databases">
        <title>Genome assembly of Danube salmon.</title>
        <authorList>
            <person name="Macqueen D.J."/>
            <person name="Gundappa M.K."/>
        </authorList>
    </citation>
    <scope>NUCLEOTIDE SEQUENCE [LARGE SCALE GENOMIC DNA]</scope>
</reference>
<keyword evidence="4" id="KW-1185">Reference proteome</keyword>
<sequence>MDFSTLTNIQGLHAPLKLQMGFRATRQTRRFPFLTKGVSKLALDTLSGSDESIWFEDIQCELMGESHLRMEYKLGLM</sequence>
<dbReference type="GO" id="GO:0043248">
    <property type="term" value="P:proteasome assembly"/>
    <property type="evidence" value="ECO:0007669"/>
    <property type="project" value="InterPro"/>
</dbReference>
<proteinExistence type="inferred from homology"/>
<comment type="similarity">
    <text evidence="2">Belongs to the POMP/UMP1 family.</text>
</comment>
<dbReference type="AlphaFoldDB" id="A0A4W5JK59"/>
<keyword evidence="1" id="KW-0143">Chaperone</keyword>
<evidence type="ECO:0000256" key="2">
    <source>
        <dbReference type="ARBA" id="ARBA00043974"/>
    </source>
</evidence>
<evidence type="ECO:0000256" key="1">
    <source>
        <dbReference type="ARBA" id="ARBA00023186"/>
    </source>
</evidence>
<dbReference type="GO" id="GO:0005634">
    <property type="term" value="C:nucleus"/>
    <property type="evidence" value="ECO:0007669"/>
    <property type="project" value="TreeGrafter"/>
</dbReference>
<dbReference type="PANTHER" id="PTHR12828">
    <property type="entry name" value="PROTEASOME MATURATION PROTEIN UMP1"/>
    <property type="match status" value="1"/>
</dbReference>
<reference evidence="3" key="3">
    <citation type="submission" date="2025-09" db="UniProtKB">
        <authorList>
            <consortium name="Ensembl"/>
        </authorList>
    </citation>
    <scope>IDENTIFICATION</scope>
</reference>
<organism evidence="3 4">
    <name type="scientific">Hucho hucho</name>
    <name type="common">huchen</name>
    <dbReference type="NCBI Taxonomy" id="62062"/>
    <lineage>
        <taxon>Eukaryota</taxon>
        <taxon>Metazoa</taxon>
        <taxon>Chordata</taxon>
        <taxon>Craniata</taxon>
        <taxon>Vertebrata</taxon>
        <taxon>Euteleostomi</taxon>
        <taxon>Actinopterygii</taxon>
        <taxon>Neopterygii</taxon>
        <taxon>Teleostei</taxon>
        <taxon>Protacanthopterygii</taxon>
        <taxon>Salmoniformes</taxon>
        <taxon>Salmonidae</taxon>
        <taxon>Salmoninae</taxon>
        <taxon>Hucho</taxon>
    </lineage>
</organism>
<dbReference type="Proteomes" id="UP000314982">
    <property type="component" value="Unassembled WGS sequence"/>
</dbReference>
<dbReference type="InterPro" id="IPR008012">
    <property type="entry name" value="Ump1"/>
</dbReference>
<dbReference type="GO" id="GO:0005737">
    <property type="term" value="C:cytoplasm"/>
    <property type="evidence" value="ECO:0007669"/>
    <property type="project" value="TreeGrafter"/>
</dbReference>
<dbReference type="STRING" id="62062.ENSHHUP00000000054"/>